<evidence type="ECO:0008006" key="3">
    <source>
        <dbReference type="Google" id="ProtNLM"/>
    </source>
</evidence>
<proteinExistence type="predicted"/>
<organism evidence="1 2">
    <name type="scientific">Roseomonas acroporae</name>
    <dbReference type="NCBI Taxonomy" id="2937791"/>
    <lineage>
        <taxon>Bacteria</taxon>
        <taxon>Pseudomonadati</taxon>
        <taxon>Pseudomonadota</taxon>
        <taxon>Alphaproteobacteria</taxon>
        <taxon>Acetobacterales</taxon>
        <taxon>Roseomonadaceae</taxon>
        <taxon>Roseomonas</taxon>
    </lineage>
</organism>
<dbReference type="Gene3D" id="3.40.50.1820">
    <property type="entry name" value="alpha/beta hydrolase"/>
    <property type="match status" value="1"/>
</dbReference>
<dbReference type="InterPro" id="IPR029058">
    <property type="entry name" value="AB_hydrolase_fold"/>
</dbReference>
<reference evidence="1" key="1">
    <citation type="submission" date="2022-04" db="EMBL/GenBank/DDBJ databases">
        <title>Roseomonas acroporae sp. nov., isolated from coral Acropora digitifera.</title>
        <authorList>
            <person name="Sun H."/>
        </authorList>
    </citation>
    <scope>NUCLEOTIDE SEQUENCE</scope>
    <source>
        <strain evidence="1">NAR14</strain>
    </source>
</reference>
<dbReference type="EMBL" id="JALPRX010000073">
    <property type="protein sequence ID" value="MCK8786017.1"/>
    <property type="molecule type" value="Genomic_DNA"/>
</dbReference>
<sequence length="378" mass="40064">MTDMPLILERHGVVFERHVHRHDGLDLVVWIVRPPGPGPFPLLVQNHGSGIGMGADGTPTGDPSRPTIDPDNPAWARSAAGGVLSLFPEGRGYGGSAGPDPLAVVRRGTRATFEMLLGRAGDANAAADWACARPDVDGARCVITGGSHGGVVSLLAAAQRPYGGVIAQATGAAYGHMEASIRPIANAAARITAPVLFQHLRTDTLVFPEGARHIFEWSSRFRPAQRWRDYPGEPGIEGHHTFAPANWRQLLPDYLAALRAGFAATPTAPEVPPEQWTTLDFLLPGPLPPGAAGWCGRFGADGPDAMVVLDSGRLVYAWKDADSRGYAEAAIGHRGDALAAEPWPGVSLLLEPLPGNAFRITYEAGRQRATARLDPVTP</sequence>
<dbReference type="SUPFAM" id="SSF53474">
    <property type="entry name" value="alpha/beta-Hydrolases"/>
    <property type="match status" value="1"/>
</dbReference>
<keyword evidence="2" id="KW-1185">Reference proteome</keyword>
<comment type="caution">
    <text evidence="1">The sequence shown here is derived from an EMBL/GenBank/DDBJ whole genome shotgun (WGS) entry which is preliminary data.</text>
</comment>
<evidence type="ECO:0000313" key="1">
    <source>
        <dbReference type="EMBL" id="MCK8786017.1"/>
    </source>
</evidence>
<dbReference type="Proteomes" id="UP001139516">
    <property type="component" value="Unassembled WGS sequence"/>
</dbReference>
<dbReference type="AlphaFoldDB" id="A0A9X1YC70"/>
<name>A0A9X1YC70_9PROT</name>
<protein>
    <recommendedName>
        <fullName evidence="3">Xaa-Pro dipeptidyl-peptidase-like domain-containing protein</fullName>
    </recommendedName>
</protein>
<gene>
    <name evidence="1" type="ORF">M0638_16695</name>
</gene>
<accession>A0A9X1YC70</accession>
<evidence type="ECO:0000313" key="2">
    <source>
        <dbReference type="Proteomes" id="UP001139516"/>
    </source>
</evidence>
<dbReference type="RefSeq" id="WP_248668136.1">
    <property type="nucleotide sequence ID" value="NZ_JALPRX010000073.1"/>
</dbReference>